<evidence type="ECO:0000256" key="4">
    <source>
        <dbReference type="ARBA" id="ARBA00022989"/>
    </source>
</evidence>
<feature type="transmembrane region" description="Helical" evidence="6">
    <location>
        <begin position="263"/>
        <end position="281"/>
    </location>
</feature>
<dbReference type="PANTHER" id="PTHR22911">
    <property type="entry name" value="ACYL-MALONYL CONDENSING ENZYME-RELATED"/>
    <property type="match status" value="1"/>
</dbReference>
<feature type="transmembrane region" description="Helical" evidence="6">
    <location>
        <begin position="37"/>
        <end position="56"/>
    </location>
</feature>
<protein>
    <submittedName>
        <fullName evidence="8">EamA family transporter</fullName>
    </submittedName>
</protein>
<dbReference type="OrthoDB" id="9810329at2"/>
<dbReference type="SUPFAM" id="SSF103481">
    <property type="entry name" value="Multidrug resistance efflux transporter EmrE"/>
    <property type="match status" value="2"/>
</dbReference>
<evidence type="ECO:0000256" key="2">
    <source>
        <dbReference type="ARBA" id="ARBA00009853"/>
    </source>
</evidence>
<proteinExistence type="inferred from homology"/>
<organism evidence="8 9">
    <name type="scientific">Rhodosalinus halophilus</name>
    <dbReference type="NCBI Taxonomy" id="2259333"/>
    <lineage>
        <taxon>Bacteria</taxon>
        <taxon>Pseudomonadati</taxon>
        <taxon>Pseudomonadota</taxon>
        <taxon>Alphaproteobacteria</taxon>
        <taxon>Rhodobacterales</taxon>
        <taxon>Paracoccaceae</taxon>
        <taxon>Rhodosalinus</taxon>
    </lineage>
</organism>
<name>A0A365UAD6_9RHOB</name>
<keyword evidence="5 6" id="KW-0472">Membrane</keyword>
<gene>
    <name evidence="8" type="ORF">DRV85_10350</name>
</gene>
<sequence length="290" mass="30751">MSPTLKATLWMVGTVASFTSMAIAGRQLGGTLDTFEIMFYRSLVGIALVVAIGGWAGTLGQINARRIGLHTARNVAHFTGQNLWFFAIPLIPLAQLVAFEFTSPLWVVLLSPLILGERLTVMRMVSATLGFLGILIVAQPGAAPLSVGQIAAAGAALGFAFSAVFTRRLTRTETITCILFWMTVMQAVFGLITAAADLDVTVPPLWAAGWLVVVGIAGLAAHFCLTNALALAPAAVVMPMDFARLPVITAVGMVLYAEPLQWAVLAGAAVIFGANYLNIWAETRVRRALP</sequence>
<feature type="transmembrane region" description="Helical" evidence="6">
    <location>
        <begin position="83"/>
        <end position="109"/>
    </location>
</feature>
<dbReference type="RefSeq" id="WP_113289380.1">
    <property type="nucleotide sequence ID" value="NZ_QNTQ01000008.1"/>
</dbReference>
<evidence type="ECO:0000256" key="6">
    <source>
        <dbReference type="SAM" id="Phobius"/>
    </source>
</evidence>
<dbReference type="Proteomes" id="UP000253370">
    <property type="component" value="Unassembled WGS sequence"/>
</dbReference>
<keyword evidence="3 6" id="KW-0812">Transmembrane</keyword>
<dbReference type="PANTHER" id="PTHR22911:SF6">
    <property type="entry name" value="SOLUTE CARRIER FAMILY 35 MEMBER G1"/>
    <property type="match status" value="1"/>
</dbReference>
<dbReference type="GO" id="GO:0016020">
    <property type="term" value="C:membrane"/>
    <property type="evidence" value="ECO:0007669"/>
    <property type="project" value="UniProtKB-SubCell"/>
</dbReference>
<dbReference type="InterPro" id="IPR037185">
    <property type="entry name" value="EmrE-like"/>
</dbReference>
<feature type="transmembrane region" description="Helical" evidence="6">
    <location>
        <begin position="147"/>
        <end position="166"/>
    </location>
</feature>
<evidence type="ECO:0000256" key="3">
    <source>
        <dbReference type="ARBA" id="ARBA00022692"/>
    </source>
</evidence>
<keyword evidence="4 6" id="KW-1133">Transmembrane helix</keyword>
<comment type="subcellular location">
    <subcellularLocation>
        <location evidence="1">Membrane</location>
        <topology evidence="1">Multi-pass membrane protein</topology>
    </subcellularLocation>
</comment>
<feature type="domain" description="EamA" evidence="7">
    <location>
        <begin position="148"/>
        <end position="278"/>
    </location>
</feature>
<dbReference type="InterPro" id="IPR000620">
    <property type="entry name" value="EamA_dom"/>
</dbReference>
<evidence type="ECO:0000313" key="8">
    <source>
        <dbReference type="EMBL" id="RBI85053.1"/>
    </source>
</evidence>
<dbReference type="Pfam" id="PF00892">
    <property type="entry name" value="EamA"/>
    <property type="match status" value="2"/>
</dbReference>
<accession>A0A365UAD6</accession>
<evidence type="ECO:0000256" key="1">
    <source>
        <dbReference type="ARBA" id="ARBA00004141"/>
    </source>
</evidence>
<keyword evidence="9" id="KW-1185">Reference proteome</keyword>
<feature type="transmembrane region" description="Helical" evidence="6">
    <location>
        <begin position="208"/>
        <end position="230"/>
    </location>
</feature>
<feature type="transmembrane region" description="Helical" evidence="6">
    <location>
        <begin position="6"/>
        <end position="25"/>
    </location>
</feature>
<dbReference type="AlphaFoldDB" id="A0A365UAD6"/>
<evidence type="ECO:0000313" key="9">
    <source>
        <dbReference type="Proteomes" id="UP000253370"/>
    </source>
</evidence>
<comment type="caution">
    <text evidence="8">The sequence shown here is derived from an EMBL/GenBank/DDBJ whole genome shotgun (WGS) entry which is preliminary data.</text>
</comment>
<comment type="similarity">
    <text evidence="2">Belongs to the drug/metabolite transporter (DMT) superfamily. 10 TMS drug/metabolite exporter (DME) (TC 2.A.7.3) family.</text>
</comment>
<evidence type="ECO:0000256" key="5">
    <source>
        <dbReference type="ARBA" id="ARBA00023136"/>
    </source>
</evidence>
<evidence type="ECO:0000259" key="7">
    <source>
        <dbReference type="Pfam" id="PF00892"/>
    </source>
</evidence>
<reference evidence="8 9" key="1">
    <citation type="submission" date="2018-07" db="EMBL/GenBank/DDBJ databases">
        <title>Rhodosalinus sp. strain E84T genomic sequence and assembly.</title>
        <authorList>
            <person name="Liu Z.-W."/>
            <person name="Lu D.-C."/>
        </authorList>
    </citation>
    <scope>NUCLEOTIDE SEQUENCE [LARGE SCALE GENOMIC DNA]</scope>
    <source>
        <strain evidence="8 9">E84</strain>
    </source>
</reference>
<feature type="transmembrane region" description="Helical" evidence="6">
    <location>
        <begin position="178"/>
        <end position="196"/>
    </location>
</feature>
<feature type="transmembrane region" description="Helical" evidence="6">
    <location>
        <begin position="242"/>
        <end position="257"/>
    </location>
</feature>
<dbReference type="EMBL" id="QNTQ01000008">
    <property type="protein sequence ID" value="RBI85053.1"/>
    <property type="molecule type" value="Genomic_DNA"/>
</dbReference>
<feature type="domain" description="EamA" evidence="7">
    <location>
        <begin position="6"/>
        <end position="137"/>
    </location>
</feature>